<name>A0A8S1IT45_9CHLO</name>
<proteinExistence type="predicted"/>
<keyword evidence="4" id="KW-0472">Membrane</keyword>
<evidence type="ECO:0000256" key="4">
    <source>
        <dbReference type="ARBA" id="ARBA00023136"/>
    </source>
</evidence>
<comment type="subcellular location">
    <subcellularLocation>
        <location evidence="1">Membrane</location>
        <topology evidence="1">Multi-pass membrane protein</topology>
    </subcellularLocation>
</comment>
<evidence type="ECO:0000256" key="2">
    <source>
        <dbReference type="ARBA" id="ARBA00022692"/>
    </source>
</evidence>
<evidence type="ECO:0000313" key="5">
    <source>
        <dbReference type="EMBL" id="CAD7698393.1"/>
    </source>
</evidence>
<protein>
    <recommendedName>
        <fullName evidence="7">Transmembrane protein 234</fullName>
    </recommendedName>
</protein>
<dbReference type="OrthoDB" id="541436at2759"/>
<dbReference type="Proteomes" id="UP000708148">
    <property type="component" value="Unassembled WGS sequence"/>
</dbReference>
<evidence type="ECO:0008006" key="7">
    <source>
        <dbReference type="Google" id="ProtNLM"/>
    </source>
</evidence>
<dbReference type="AlphaFoldDB" id="A0A8S1IT45"/>
<sequence length="130" mass="13007">MVPLGPHPVAGAVLVGALWGCTNPLIKLGTAAAEESRRPSGGVGPLAQWAALLSTPAFLIPQLLNASGSILFTLLLAASDLSLLVPLANATALALNAVVDWRLGQAYRPGRMCVGLACVLAGGALCATAA</sequence>
<evidence type="ECO:0000313" key="6">
    <source>
        <dbReference type="Proteomes" id="UP000708148"/>
    </source>
</evidence>
<accession>A0A8S1IT45</accession>
<gene>
    <name evidence="5" type="ORF">OSTQU699_LOCUS3754</name>
</gene>
<dbReference type="PANTHER" id="PTHR28668:SF1">
    <property type="entry name" value="TRANSMEMBRANE PROTEIN 234"/>
    <property type="match status" value="1"/>
</dbReference>
<comment type="caution">
    <text evidence="5">The sequence shown here is derived from an EMBL/GenBank/DDBJ whole genome shotgun (WGS) entry which is preliminary data.</text>
</comment>
<keyword evidence="6" id="KW-1185">Reference proteome</keyword>
<dbReference type="Pfam" id="PF10639">
    <property type="entry name" value="TMEM234"/>
    <property type="match status" value="1"/>
</dbReference>
<keyword evidence="2" id="KW-0812">Transmembrane</keyword>
<dbReference type="EMBL" id="CAJHUC010000819">
    <property type="protein sequence ID" value="CAD7698393.1"/>
    <property type="molecule type" value="Genomic_DNA"/>
</dbReference>
<reference evidence="5" key="1">
    <citation type="submission" date="2020-12" db="EMBL/GenBank/DDBJ databases">
        <authorList>
            <person name="Iha C."/>
        </authorList>
    </citation>
    <scope>NUCLEOTIDE SEQUENCE</scope>
</reference>
<evidence type="ECO:0000256" key="1">
    <source>
        <dbReference type="ARBA" id="ARBA00004141"/>
    </source>
</evidence>
<evidence type="ECO:0000256" key="3">
    <source>
        <dbReference type="ARBA" id="ARBA00022989"/>
    </source>
</evidence>
<dbReference type="GO" id="GO:0016020">
    <property type="term" value="C:membrane"/>
    <property type="evidence" value="ECO:0007669"/>
    <property type="project" value="UniProtKB-SubCell"/>
</dbReference>
<organism evidence="5 6">
    <name type="scientific">Ostreobium quekettii</name>
    <dbReference type="NCBI Taxonomy" id="121088"/>
    <lineage>
        <taxon>Eukaryota</taxon>
        <taxon>Viridiplantae</taxon>
        <taxon>Chlorophyta</taxon>
        <taxon>core chlorophytes</taxon>
        <taxon>Ulvophyceae</taxon>
        <taxon>TCBD clade</taxon>
        <taxon>Bryopsidales</taxon>
        <taxon>Ostreobineae</taxon>
        <taxon>Ostreobiaceae</taxon>
        <taxon>Ostreobium</taxon>
    </lineage>
</organism>
<dbReference type="InterPro" id="IPR018908">
    <property type="entry name" value="TMEM234"/>
</dbReference>
<keyword evidence="3" id="KW-1133">Transmembrane helix</keyword>
<dbReference type="PANTHER" id="PTHR28668">
    <property type="entry name" value="TRANSMEMBRANE PROTEIN 234"/>
    <property type="match status" value="1"/>
</dbReference>